<sequence length="512" mass="54388">MASGAGKPIWPRVPPGFVKGQLLAHKLLGLTLSAVMYLVCLTGAVAVFYAEFERWEAPGVPEMAEVSPEAVGRAVAFARQHISEAGDTPVDVYVITPSPEMPRLIIDYEEDVLAFDQNGDYVGPGAHELTHFLTELHYALHLPWQIGFIVVGILGVLLVALIVGGALALPRMFRDAFTLRLGSGRRLARVDIHNRLAVWGLPFHLVVAVSGAVMGLAMVAISVASPVMFSGDSGRAMAALYGDTAALSAQAREAGPPSRSEPEARIVAALKNLAIERPGNPPIYLALNQFSTPDEMLSIAAGHPDRLIYSEVYRFDSAGGLMSSDGYADGNASQQVLGSMFRIHAGAFGGILVKLIYFALGLGLSFICTTGVDIWLAKAAARGRQHPGIQSTWTSFVWGTPAMLAIAGALYILWAVPPEPVFWIGLIFISLGGIWVPQRLLHWIGPAATATATLLLLTVHAVRFGPDVATHAGLGVSAGLFATSFALAALGWRNWTKAGTVQTGLSGEPGFR</sequence>
<dbReference type="RefSeq" id="WP_051596130.1">
    <property type="nucleotide sequence ID" value="NZ_ARYH01000001.1"/>
</dbReference>
<feature type="transmembrane region" description="Helical" evidence="1">
    <location>
        <begin position="396"/>
        <end position="414"/>
    </location>
</feature>
<feature type="transmembrane region" description="Helical" evidence="1">
    <location>
        <begin position="27"/>
        <end position="50"/>
    </location>
</feature>
<dbReference type="PANTHER" id="PTHR34219">
    <property type="entry name" value="IRON-REGULATED INNER MEMBRANE PROTEIN-RELATED"/>
    <property type="match status" value="1"/>
</dbReference>
<reference evidence="2 3" key="1">
    <citation type="journal article" date="2014" name="Antonie Van Leeuwenhoek">
        <title>Hyphomonas beringensis sp. nov. and Hyphomonas chukchiensis sp. nov., isolated from surface seawater of the Bering Sea and Chukchi Sea.</title>
        <authorList>
            <person name="Li C."/>
            <person name="Lai Q."/>
            <person name="Li G."/>
            <person name="Dong C."/>
            <person name="Wang J."/>
            <person name="Liao Y."/>
            <person name="Shao Z."/>
        </authorList>
    </citation>
    <scope>NUCLEOTIDE SEQUENCE [LARGE SCALE GENOMIC DNA]</scope>
    <source>
        <strain evidence="2 3">MHS-3</strain>
    </source>
</reference>
<evidence type="ECO:0000313" key="2">
    <source>
        <dbReference type="EMBL" id="KCZ86119.1"/>
    </source>
</evidence>
<gene>
    <name evidence="2" type="ORF">HAD_10550</name>
</gene>
<dbReference type="eggNOG" id="COG3182">
    <property type="taxonomic scope" value="Bacteria"/>
</dbReference>
<name>A0A069E808_9PROT</name>
<feature type="transmembrane region" description="Helical" evidence="1">
    <location>
        <begin position="196"/>
        <end position="221"/>
    </location>
</feature>
<feature type="transmembrane region" description="Helical" evidence="1">
    <location>
        <begin position="468"/>
        <end position="492"/>
    </location>
</feature>
<dbReference type="PATRIC" id="fig|1280949.3.peg.2156"/>
<protein>
    <submittedName>
        <fullName evidence="2">Iron uptake protein</fullName>
    </submittedName>
</protein>
<keyword evidence="1" id="KW-0812">Transmembrane</keyword>
<organism evidence="2 3">
    <name type="scientific">Hyphomonas adhaerens MHS-3</name>
    <dbReference type="NCBI Taxonomy" id="1280949"/>
    <lineage>
        <taxon>Bacteria</taxon>
        <taxon>Pseudomonadati</taxon>
        <taxon>Pseudomonadota</taxon>
        <taxon>Alphaproteobacteria</taxon>
        <taxon>Hyphomonadales</taxon>
        <taxon>Hyphomonadaceae</taxon>
        <taxon>Hyphomonas</taxon>
    </lineage>
</organism>
<dbReference type="InterPro" id="IPR005625">
    <property type="entry name" value="PepSY-ass_TM"/>
</dbReference>
<proteinExistence type="predicted"/>
<dbReference type="OrthoDB" id="9776609at2"/>
<evidence type="ECO:0000313" key="3">
    <source>
        <dbReference type="Proteomes" id="UP000027446"/>
    </source>
</evidence>
<comment type="caution">
    <text evidence="2">The sequence shown here is derived from an EMBL/GenBank/DDBJ whole genome shotgun (WGS) entry which is preliminary data.</text>
</comment>
<dbReference type="PANTHER" id="PTHR34219:SF4">
    <property type="entry name" value="PEPSY DOMAIN-CONTAINING PROTEIN"/>
    <property type="match status" value="1"/>
</dbReference>
<dbReference type="EMBL" id="ARYH01000001">
    <property type="protein sequence ID" value="KCZ86119.1"/>
    <property type="molecule type" value="Genomic_DNA"/>
</dbReference>
<dbReference type="Pfam" id="PF03929">
    <property type="entry name" value="PepSY_TM"/>
    <property type="match status" value="1"/>
</dbReference>
<feature type="transmembrane region" description="Helical" evidence="1">
    <location>
        <begin position="355"/>
        <end position="376"/>
    </location>
</feature>
<feature type="transmembrane region" description="Helical" evidence="1">
    <location>
        <begin position="146"/>
        <end position="169"/>
    </location>
</feature>
<dbReference type="STRING" id="1280949.HAD_10550"/>
<keyword evidence="1" id="KW-1133">Transmembrane helix</keyword>
<accession>A0A069E808</accession>
<feature type="transmembrane region" description="Helical" evidence="1">
    <location>
        <begin position="420"/>
        <end position="436"/>
    </location>
</feature>
<feature type="transmembrane region" description="Helical" evidence="1">
    <location>
        <begin position="443"/>
        <end position="462"/>
    </location>
</feature>
<keyword evidence="3" id="KW-1185">Reference proteome</keyword>
<dbReference type="Proteomes" id="UP000027446">
    <property type="component" value="Unassembled WGS sequence"/>
</dbReference>
<evidence type="ECO:0000256" key="1">
    <source>
        <dbReference type="SAM" id="Phobius"/>
    </source>
</evidence>
<dbReference type="AlphaFoldDB" id="A0A069E808"/>
<keyword evidence="1" id="KW-0472">Membrane</keyword>